<evidence type="ECO:0000313" key="2">
    <source>
        <dbReference type="Proteomes" id="UP000886653"/>
    </source>
</evidence>
<proteinExistence type="predicted"/>
<comment type="caution">
    <text evidence="1">The sequence shown here is derived from an EMBL/GenBank/DDBJ whole genome shotgun (WGS) entry which is preliminary data.</text>
</comment>
<sequence length="352" mass="40652">MLEVNLDQKTFDSLNVDDIDWEEITTKLIQMLKDQDEAFQRVCALHEQWNQKKLSRNWTAQQKSLPEHVKELAEALQVQNEWPIFNKYNTMDWKTFCTKYDSLSPSEVAQLGALFDSSQVLNTREAMILLTSCHNPLVSKLEDHELKEFMKRGGSVPVLTEIYDVLELGRKTVNLKRLQGDTLWDKWKRMMFSMYGLVQVPGTETTLTVAAEAWTISYTRTYLIGTTVFEVRFKDLHSASNARLKDRSMTAREWLGSDMPVLEGDYLEQIITPAEVMATKHFDIPISLFALFKQQTLTPLNPEGKRPELWLMHNGIEILSDHLELFQKYCNFLGFDLHTIQPKSKVGSHAAT</sequence>
<keyword evidence="2" id="KW-1185">Reference proteome</keyword>
<organism evidence="1 2">
    <name type="scientific">Cronartium quercuum f. sp. fusiforme G11</name>
    <dbReference type="NCBI Taxonomy" id="708437"/>
    <lineage>
        <taxon>Eukaryota</taxon>
        <taxon>Fungi</taxon>
        <taxon>Dikarya</taxon>
        <taxon>Basidiomycota</taxon>
        <taxon>Pucciniomycotina</taxon>
        <taxon>Pucciniomycetes</taxon>
        <taxon>Pucciniales</taxon>
        <taxon>Coleosporiaceae</taxon>
        <taxon>Cronartium</taxon>
    </lineage>
</organism>
<dbReference type="Proteomes" id="UP000886653">
    <property type="component" value="Unassembled WGS sequence"/>
</dbReference>
<protein>
    <submittedName>
        <fullName evidence="1">Uncharacterized protein</fullName>
    </submittedName>
</protein>
<evidence type="ECO:0000313" key="1">
    <source>
        <dbReference type="EMBL" id="KAG0146726.1"/>
    </source>
</evidence>
<name>A0A9P6NGW1_9BASI</name>
<dbReference type="AlphaFoldDB" id="A0A9P6NGW1"/>
<dbReference type="EMBL" id="MU167257">
    <property type="protein sequence ID" value="KAG0146726.1"/>
    <property type="molecule type" value="Genomic_DNA"/>
</dbReference>
<gene>
    <name evidence="1" type="ORF">CROQUDRAFT_92395</name>
</gene>
<reference evidence="1" key="1">
    <citation type="submission" date="2013-11" db="EMBL/GenBank/DDBJ databases">
        <title>Genome sequence of the fusiform rust pathogen reveals effectors for host alternation and coevolution with pine.</title>
        <authorList>
            <consortium name="DOE Joint Genome Institute"/>
            <person name="Smith K."/>
            <person name="Pendleton A."/>
            <person name="Kubisiak T."/>
            <person name="Anderson C."/>
            <person name="Salamov A."/>
            <person name="Aerts A."/>
            <person name="Riley R."/>
            <person name="Clum A."/>
            <person name="Lindquist E."/>
            <person name="Ence D."/>
            <person name="Campbell M."/>
            <person name="Kronenberg Z."/>
            <person name="Feau N."/>
            <person name="Dhillon B."/>
            <person name="Hamelin R."/>
            <person name="Burleigh J."/>
            <person name="Smith J."/>
            <person name="Yandell M."/>
            <person name="Nelson C."/>
            <person name="Grigoriev I."/>
            <person name="Davis J."/>
        </authorList>
    </citation>
    <scope>NUCLEOTIDE SEQUENCE</scope>
    <source>
        <strain evidence="1">G11</strain>
    </source>
</reference>
<accession>A0A9P6NGW1</accession>